<evidence type="ECO:0000256" key="4">
    <source>
        <dbReference type="ARBA" id="ARBA00023002"/>
    </source>
</evidence>
<evidence type="ECO:0000256" key="1">
    <source>
        <dbReference type="ARBA" id="ARBA00001974"/>
    </source>
</evidence>
<dbReference type="PANTHER" id="PTHR43400:SF7">
    <property type="entry name" value="FAD-DEPENDENT OXIDOREDUCTASE 2 FAD BINDING DOMAIN-CONTAINING PROTEIN"/>
    <property type="match status" value="1"/>
</dbReference>
<dbReference type="SUPFAM" id="SSF51905">
    <property type="entry name" value="FAD/NAD(P)-binding domain"/>
    <property type="match status" value="1"/>
</dbReference>
<dbReference type="PANTHER" id="PTHR43400">
    <property type="entry name" value="FUMARATE REDUCTASE"/>
    <property type="match status" value="1"/>
</dbReference>
<dbReference type="InterPro" id="IPR050315">
    <property type="entry name" value="FAD-oxidoreductase_2"/>
</dbReference>
<organism evidence="6 7">
    <name type="scientific">Ligilactobacillus pobuzihii</name>
    <dbReference type="NCBI Taxonomy" id="449659"/>
    <lineage>
        <taxon>Bacteria</taxon>
        <taxon>Bacillati</taxon>
        <taxon>Bacillota</taxon>
        <taxon>Bacilli</taxon>
        <taxon>Lactobacillales</taxon>
        <taxon>Lactobacillaceae</taxon>
        <taxon>Ligilactobacillus</taxon>
    </lineage>
</organism>
<name>A0A0R2LHV6_9LACO</name>
<keyword evidence="4" id="KW-0560">Oxidoreductase</keyword>
<dbReference type="Gene3D" id="3.50.50.60">
    <property type="entry name" value="FAD/NAD(P)-binding domain"/>
    <property type="match status" value="2"/>
</dbReference>
<evidence type="ECO:0000256" key="2">
    <source>
        <dbReference type="ARBA" id="ARBA00022630"/>
    </source>
</evidence>
<dbReference type="InterPro" id="IPR036188">
    <property type="entry name" value="FAD/NAD-bd_sf"/>
</dbReference>
<keyword evidence="3" id="KW-0274">FAD</keyword>
<keyword evidence="7" id="KW-1185">Reference proteome</keyword>
<evidence type="ECO:0000313" key="7">
    <source>
        <dbReference type="Proteomes" id="UP000051886"/>
    </source>
</evidence>
<dbReference type="EMBL" id="JQCN01000034">
    <property type="protein sequence ID" value="KRN99148.1"/>
    <property type="molecule type" value="Genomic_DNA"/>
</dbReference>
<reference evidence="6 7" key="1">
    <citation type="journal article" date="2015" name="Genome Announc.">
        <title>Expanding the biotechnology potential of lactobacilli through comparative genomics of 213 strains and associated genera.</title>
        <authorList>
            <person name="Sun Z."/>
            <person name="Harris H.M."/>
            <person name="McCann A."/>
            <person name="Guo C."/>
            <person name="Argimon S."/>
            <person name="Zhang W."/>
            <person name="Yang X."/>
            <person name="Jeffery I.B."/>
            <person name="Cooney J.C."/>
            <person name="Kagawa T.F."/>
            <person name="Liu W."/>
            <person name="Song Y."/>
            <person name="Salvetti E."/>
            <person name="Wrobel A."/>
            <person name="Rasinkangas P."/>
            <person name="Parkhill J."/>
            <person name="Rea M.C."/>
            <person name="O'Sullivan O."/>
            <person name="Ritari J."/>
            <person name="Douillard F.P."/>
            <person name="Paul Ross R."/>
            <person name="Yang R."/>
            <person name="Briner A.E."/>
            <person name="Felis G.E."/>
            <person name="de Vos W.M."/>
            <person name="Barrangou R."/>
            <person name="Klaenhammer T.R."/>
            <person name="Caufield P.W."/>
            <person name="Cui Y."/>
            <person name="Zhang H."/>
            <person name="O'Toole P.W."/>
        </authorList>
    </citation>
    <scope>NUCLEOTIDE SEQUENCE [LARGE SCALE GENOMIC DNA]</scope>
    <source>
        <strain evidence="6 7">NBRC 103219</strain>
    </source>
</reference>
<proteinExistence type="predicted"/>
<sequence>MVHPQNIEWLANLGIKWTSMYGNCHIPYIDDQLFADRIHVYEGGGMAGNGTVLVKALLQAATKNQTTFWYNSPAIALIKDQYNEKVVGVVVDKKGTPTKVKAKKGVVLATASIDHNPALAFKLNRQHYDDLMHKTCLSAQTNTGDGIIMGMSVGGAIGGLKINTDSQVLDNFDQPITGLYAAGLNAGGWLGPYYPGSGTAVSGIIHQGRKAAMHLAKI</sequence>
<dbReference type="PATRIC" id="fig|449659.4.peg.1669"/>
<protein>
    <submittedName>
        <fullName evidence="6">Flavoprotein</fullName>
    </submittedName>
</protein>
<evidence type="ECO:0000259" key="5">
    <source>
        <dbReference type="Pfam" id="PF00890"/>
    </source>
</evidence>
<accession>A0A0R2LHV6</accession>
<dbReference type="InterPro" id="IPR003953">
    <property type="entry name" value="FAD-dep_OxRdtase_2_FAD-bd"/>
</dbReference>
<dbReference type="GO" id="GO:0016491">
    <property type="term" value="F:oxidoreductase activity"/>
    <property type="evidence" value="ECO:0007669"/>
    <property type="project" value="UniProtKB-KW"/>
</dbReference>
<feature type="domain" description="FAD-dependent oxidoreductase 2 FAD-binding" evidence="5">
    <location>
        <begin position="5"/>
        <end position="157"/>
    </location>
</feature>
<gene>
    <name evidence="6" type="ORF">IV66_GL001636</name>
</gene>
<dbReference type="AlphaFoldDB" id="A0A0R2LHV6"/>
<dbReference type="Proteomes" id="UP000051886">
    <property type="component" value="Unassembled WGS sequence"/>
</dbReference>
<keyword evidence="2" id="KW-0285">Flavoprotein</keyword>
<dbReference type="Pfam" id="PF00890">
    <property type="entry name" value="FAD_binding_2"/>
    <property type="match status" value="1"/>
</dbReference>
<comment type="caution">
    <text evidence="6">The sequence shown here is derived from an EMBL/GenBank/DDBJ whole genome shotgun (WGS) entry which is preliminary data.</text>
</comment>
<comment type="cofactor">
    <cofactor evidence="1">
        <name>FAD</name>
        <dbReference type="ChEBI" id="CHEBI:57692"/>
    </cofactor>
</comment>
<evidence type="ECO:0000256" key="3">
    <source>
        <dbReference type="ARBA" id="ARBA00022827"/>
    </source>
</evidence>
<dbReference type="STRING" id="449659.IV66_GL001636"/>
<evidence type="ECO:0000313" key="6">
    <source>
        <dbReference type="EMBL" id="KRN99148.1"/>
    </source>
</evidence>